<dbReference type="RefSeq" id="WP_005869731.1">
    <property type="nucleotide sequence ID" value="NZ_ACYG01000009.1"/>
</dbReference>
<keyword evidence="1" id="KW-0472">Membrane</keyword>
<dbReference type="Proteomes" id="UP000005709">
    <property type="component" value="Unassembled WGS sequence"/>
</dbReference>
<dbReference type="eggNOG" id="ENOG50319N5">
    <property type="taxonomic scope" value="Bacteria"/>
</dbReference>
<proteinExistence type="predicted"/>
<accession>C8PF23</accession>
<feature type="transmembrane region" description="Helical" evidence="1">
    <location>
        <begin position="104"/>
        <end position="122"/>
    </location>
</feature>
<name>C8PF23_9BACT</name>
<keyword evidence="3" id="KW-1185">Reference proteome</keyword>
<reference evidence="2 3" key="1">
    <citation type="submission" date="2009-07" db="EMBL/GenBank/DDBJ databases">
        <authorList>
            <person name="Madupu R."/>
            <person name="Sebastian Y."/>
            <person name="Durkin A.S."/>
            <person name="Torralba M."/>
            <person name="Methe B."/>
            <person name="Sutton G.G."/>
            <person name="Strausberg R.L."/>
            <person name="Nelson K.E."/>
        </authorList>
    </citation>
    <scope>NUCLEOTIDE SEQUENCE [LARGE SCALE GENOMIC DNA]</scope>
    <source>
        <strain evidence="2 3">RM3268</strain>
    </source>
</reference>
<gene>
    <name evidence="2" type="ORF">CAMGR0001_2664</name>
</gene>
<evidence type="ECO:0000256" key="1">
    <source>
        <dbReference type="SAM" id="Phobius"/>
    </source>
</evidence>
<feature type="transmembrane region" description="Helical" evidence="1">
    <location>
        <begin position="12"/>
        <end position="29"/>
    </location>
</feature>
<protein>
    <submittedName>
        <fullName evidence="2">Uncharacterized protein</fullName>
    </submittedName>
</protein>
<evidence type="ECO:0000313" key="2">
    <source>
        <dbReference type="EMBL" id="EEV18651.1"/>
    </source>
</evidence>
<evidence type="ECO:0000313" key="3">
    <source>
        <dbReference type="Proteomes" id="UP000005709"/>
    </source>
</evidence>
<keyword evidence="1" id="KW-1133">Transmembrane helix</keyword>
<keyword evidence="1" id="KW-0812">Transmembrane</keyword>
<feature type="transmembrane region" description="Helical" evidence="1">
    <location>
        <begin position="143"/>
        <end position="159"/>
    </location>
</feature>
<dbReference type="AlphaFoldDB" id="C8PF23"/>
<organism evidence="2 3">
    <name type="scientific">Campylobacter gracilis RM3268</name>
    <dbReference type="NCBI Taxonomy" id="553220"/>
    <lineage>
        <taxon>Bacteria</taxon>
        <taxon>Pseudomonadati</taxon>
        <taxon>Campylobacterota</taxon>
        <taxon>Epsilonproteobacteria</taxon>
        <taxon>Campylobacterales</taxon>
        <taxon>Campylobacteraceae</taxon>
        <taxon>Campylobacter</taxon>
    </lineage>
</organism>
<dbReference type="EMBL" id="ACYG01000009">
    <property type="protein sequence ID" value="EEV18651.1"/>
    <property type="molecule type" value="Genomic_DNA"/>
</dbReference>
<dbReference type="STRING" id="824.CGRAC_0333"/>
<sequence>MDYLYQSALGFHKFFALATAILTIIYLIFTQLKIDAAAEFCSRGKALNSAASAPQAGNLKQKSRSGLRFLRRIRLFLPIYYSCIAALIISGSVMLPVLRFDLSFRIYFMAAATLAMIILSAASYKRLKIAYLSQNFAPYQRKMRVILGLSLAIILIASVI</sequence>
<comment type="caution">
    <text evidence="2">The sequence shown here is derived from an EMBL/GenBank/DDBJ whole genome shotgun (WGS) entry which is preliminary data.</text>
</comment>
<feature type="transmembrane region" description="Helical" evidence="1">
    <location>
        <begin position="75"/>
        <end position="98"/>
    </location>
</feature>